<feature type="region of interest" description="Disordered" evidence="10">
    <location>
        <begin position="312"/>
        <end position="340"/>
    </location>
</feature>
<dbReference type="InterPro" id="IPR059116">
    <property type="entry name" value="P2X_receptor"/>
</dbReference>
<evidence type="ECO:0000313" key="12">
    <source>
        <dbReference type="EMBL" id="CEK53178.1"/>
    </source>
</evidence>
<dbReference type="GO" id="GO:0005886">
    <property type="term" value="C:plasma membrane"/>
    <property type="evidence" value="ECO:0007669"/>
    <property type="project" value="InterPro"/>
</dbReference>
<dbReference type="GO" id="GO:0001614">
    <property type="term" value="F:purinergic nucleotide receptor activity"/>
    <property type="evidence" value="ECO:0007669"/>
    <property type="project" value="InterPro"/>
</dbReference>
<evidence type="ECO:0000256" key="9">
    <source>
        <dbReference type="ARBA" id="ARBA00023303"/>
    </source>
</evidence>
<keyword evidence="4 11" id="KW-0812">Transmembrane</keyword>
<keyword evidence="9" id="KW-0407">Ion channel</keyword>
<evidence type="ECO:0000256" key="4">
    <source>
        <dbReference type="ARBA" id="ARBA00022692"/>
    </source>
</evidence>
<dbReference type="EMBL" id="HACG01006313">
    <property type="protein sequence ID" value="CEK53178.1"/>
    <property type="molecule type" value="Transcribed_RNA"/>
</dbReference>
<comment type="subcellular location">
    <subcellularLocation>
        <location evidence="1">Endomembrane system</location>
    </subcellularLocation>
</comment>
<evidence type="ECO:0000256" key="11">
    <source>
        <dbReference type="SAM" id="Phobius"/>
    </source>
</evidence>
<dbReference type="Gene3D" id="1.10.287.940">
    <property type="entry name" value="atp-gated p2x4 ion channel"/>
    <property type="match status" value="1"/>
</dbReference>
<keyword evidence="6" id="KW-0406">Ion transport</keyword>
<dbReference type="GO" id="GO:0012505">
    <property type="term" value="C:endomembrane system"/>
    <property type="evidence" value="ECO:0007669"/>
    <property type="project" value="UniProtKB-SubCell"/>
</dbReference>
<dbReference type="GO" id="GO:0004931">
    <property type="term" value="F:extracellularly ATP-gated monoatomic cation channel activity"/>
    <property type="evidence" value="ECO:0007669"/>
    <property type="project" value="InterPro"/>
</dbReference>
<dbReference type="GO" id="GO:0098794">
    <property type="term" value="C:postsynapse"/>
    <property type="evidence" value="ECO:0007669"/>
    <property type="project" value="GOC"/>
</dbReference>
<keyword evidence="3" id="KW-0813">Transport</keyword>
<accession>A0A0B6YAP9</accession>
<dbReference type="GO" id="GO:0070588">
    <property type="term" value="P:calcium ion transmembrane transport"/>
    <property type="evidence" value="ECO:0007669"/>
    <property type="project" value="TreeGrafter"/>
</dbReference>
<evidence type="ECO:0000256" key="2">
    <source>
        <dbReference type="ARBA" id="ARBA00009848"/>
    </source>
</evidence>
<name>A0A0B6YAP9_9EUPU</name>
<comment type="similarity">
    <text evidence="2">Belongs to the P2X receptor family.</text>
</comment>
<evidence type="ECO:0000256" key="6">
    <source>
        <dbReference type="ARBA" id="ARBA00023065"/>
    </source>
</evidence>
<organism evidence="12">
    <name type="scientific">Arion vulgaris</name>
    <dbReference type="NCBI Taxonomy" id="1028688"/>
    <lineage>
        <taxon>Eukaryota</taxon>
        <taxon>Metazoa</taxon>
        <taxon>Spiralia</taxon>
        <taxon>Lophotrochozoa</taxon>
        <taxon>Mollusca</taxon>
        <taxon>Gastropoda</taxon>
        <taxon>Heterobranchia</taxon>
        <taxon>Euthyneura</taxon>
        <taxon>Panpulmonata</taxon>
        <taxon>Eupulmonata</taxon>
        <taxon>Stylommatophora</taxon>
        <taxon>Helicina</taxon>
        <taxon>Arionoidea</taxon>
        <taxon>Arionidae</taxon>
        <taxon>Arion</taxon>
    </lineage>
</organism>
<dbReference type="AlphaFoldDB" id="A0A0B6YAP9"/>
<sequence length="340" mass="39706">LDTAEFVIPPKETNAFFVMTSQIRTELQTQTHCPENPNIAQALCMNDSQCESLKSKIVLERNGVYTGKCIQSDKVSIRSSCEIFGWCPVENDSSDKIITYDNASFLSVFIKNNIEFPKFNVFRRNIMDWYSDVMAIENCRWNPKDPIDKYCPMFVLNDIFNAAKVNYTKMLRKGGIMQINIDWNCNLDFDEGRCLPEYSFRRLDKGDYIVSGGFNFRYSDHFMMEESDGKYRLYRNMYKVYGIHFIVQVRGQAGKFHIVYLMRNIGSGIGLLGISKVICDFITFHLVKHRKFYKKMKIVVVSEQELYKELLNEDEEEEEKEKGDTKDEITPSTQEDVDNR</sequence>
<keyword evidence="5 11" id="KW-1133">Transmembrane helix</keyword>
<proteinExistence type="inferred from homology"/>
<keyword evidence="8" id="KW-1071">Ligand-gated ion channel</keyword>
<dbReference type="Pfam" id="PF00864">
    <property type="entry name" value="P2X_receptor"/>
    <property type="match status" value="1"/>
</dbReference>
<feature type="non-terminal residue" evidence="12">
    <location>
        <position position="340"/>
    </location>
</feature>
<gene>
    <name evidence="12" type="primary">ORF19349</name>
</gene>
<reference evidence="12" key="1">
    <citation type="submission" date="2014-12" db="EMBL/GenBank/DDBJ databases">
        <title>Insight into the proteome of Arion vulgaris.</title>
        <authorList>
            <person name="Aradska J."/>
            <person name="Bulat T."/>
            <person name="Smidak R."/>
            <person name="Sarate P."/>
            <person name="Gangsoo J."/>
            <person name="Sialana F."/>
            <person name="Bilban M."/>
            <person name="Lubec G."/>
        </authorList>
    </citation>
    <scope>NUCLEOTIDE SEQUENCE</scope>
    <source>
        <tissue evidence="12">Skin</tissue>
    </source>
</reference>
<dbReference type="InterPro" id="IPR001429">
    <property type="entry name" value="P2X_purnocptor"/>
</dbReference>
<dbReference type="GO" id="GO:0033198">
    <property type="term" value="P:response to ATP"/>
    <property type="evidence" value="ECO:0007669"/>
    <property type="project" value="InterPro"/>
</dbReference>
<dbReference type="PRINTS" id="PR01307">
    <property type="entry name" value="P2XRECEPTOR"/>
</dbReference>
<evidence type="ECO:0000256" key="10">
    <source>
        <dbReference type="SAM" id="MobiDB-lite"/>
    </source>
</evidence>
<feature type="transmembrane region" description="Helical" evidence="11">
    <location>
        <begin position="265"/>
        <end position="287"/>
    </location>
</feature>
<dbReference type="NCBIfam" id="TIGR00863">
    <property type="entry name" value="P2X"/>
    <property type="match status" value="1"/>
</dbReference>
<dbReference type="Gene3D" id="2.60.490.10">
    <property type="entry name" value="atp-gated p2x4 ion channel domain"/>
    <property type="match status" value="1"/>
</dbReference>
<evidence type="ECO:0000256" key="7">
    <source>
        <dbReference type="ARBA" id="ARBA00023136"/>
    </source>
</evidence>
<dbReference type="InterPro" id="IPR027309">
    <property type="entry name" value="P2X_extracellular_dom_sf"/>
</dbReference>
<dbReference type="PANTHER" id="PTHR10125">
    <property type="entry name" value="P2X PURINOCEPTOR"/>
    <property type="match status" value="1"/>
</dbReference>
<feature type="compositionally biased region" description="Basic and acidic residues" evidence="10">
    <location>
        <begin position="320"/>
        <end position="329"/>
    </location>
</feature>
<evidence type="ECO:0000256" key="1">
    <source>
        <dbReference type="ARBA" id="ARBA00004308"/>
    </source>
</evidence>
<keyword evidence="7 11" id="KW-0472">Membrane</keyword>
<evidence type="ECO:0000256" key="3">
    <source>
        <dbReference type="ARBA" id="ARBA00022448"/>
    </source>
</evidence>
<protein>
    <submittedName>
        <fullName evidence="12">Uncharacterized protein</fullName>
    </submittedName>
</protein>
<evidence type="ECO:0000256" key="8">
    <source>
        <dbReference type="ARBA" id="ARBA00023286"/>
    </source>
</evidence>
<dbReference type="PANTHER" id="PTHR10125:SF31">
    <property type="entry name" value="P2X RECEPTOR E"/>
    <property type="match status" value="1"/>
</dbReference>
<evidence type="ECO:0000256" key="5">
    <source>
        <dbReference type="ARBA" id="ARBA00022989"/>
    </source>
</evidence>
<feature type="non-terminal residue" evidence="12">
    <location>
        <position position="1"/>
    </location>
</feature>